<keyword evidence="1" id="KW-1133">Transmembrane helix</keyword>
<feature type="transmembrane region" description="Helical" evidence="1">
    <location>
        <begin position="54"/>
        <end position="76"/>
    </location>
</feature>
<evidence type="ECO:0000313" key="3">
    <source>
        <dbReference type="EMBL" id="KAJ8953091.1"/>
    </source>
</evidence>
<name>A0AAV8YR19_9CUCU</name>
<keyword evidence="4" id="KW-1185">Reference proteome</keyword>
<dbReference type="InterPro" id="IPR002656">
    <property type="entry name" value="Acyl_transf_3_dom"/>
</dbReference>
<feature type="transmembrane region" description="Helical" evidence="1">
    <location>
        <begin position="185"/>
        <end position="201"/>
    </location>
</feature>
<evidence type="ECO:0000256" key="1">
    <source>
        <dbReference type="SAM" id="Phobius"/>
    </source>
</evidence>
<accession>A0AAV8YR19</accession>
<dbReference type="Proteomes" id="UP001162162">
    <property type="component" value="Unassembled WGS sequence"/>
</dbReference>
<evidence type="ECO:0000313" key="4">
    <source>
        <dbReference type="Proteomes" id="UP001162162"/>
    </source>
</evidence>
<keyword evidence="1" id="KW-0472">Membrane</keyword>
<reference evidence="3" key="1">
    <citation type="journal article" date="2023" name="Insect Mol. Biol.">
        <title>Genome sequencing provides insights into the evolution of gene families encoding plant cell wall-degrading enzymes in longhorned beetles.</title>
        <authorList>
            <person name="Shin N.R."/>
            <person name="Okamura Y."/>
            <person name="Kirsch R."/>
            <person name="Pauchet Y."/>
        </authorList>
    </citation>
    <scope>NUCLEOTIDE SEQUENCE</scope>
    <source>
        <strain evidence="3">AMC_N1</strain>
    </source>
</reference>
<feature type="transmembrane region" description="Helical" evidence="1">
    <location>
        <begin position="263"/>
        <end position="285"/>
    </location>
</feature>
<dbReference type="EMBL" id="JAPWTK010000061">
    <property type="protein sequence ID" value="KAJ8953091.1"/>
    <property type="molecule type" value="Genomic_DNA"/>
</dbReference>
<dbReference type="PANTHER" id="PTHR11161:SF72">
    <property type="entry name" value="FI21449P1"/>
    <property type="match status" value="1"/>
</dbReference>
<dbReference type="GO" id="GO:0016747">
    <property type="term" value="F:acyltransferase activity, transferring groups other than amino-acyl groups"/>
    <property type="evidence" value="ECO:0007669"/>
    <property type="project" value="InterPro"/>
</dbReference>
<comment type="caution">
    <text evidence="3">The sequence shown here is derived from an EMBL/GenBank/DDBJ whole genome shotgun (WGS) entry which is preliminary data.</text>
</comment>
<feature type="transmembrane region" description="Helical" evidence="1">
    <location>
        <begin position="221"/>
        <end position="243"/>
    </location>
</feature>
<feature type="domain" description="Acyltransferase 3" evidence="2">
    <location>
        <begin position="45"/>
        <end position="341"/>
    </location>
</feature>
<dbReference type="Pfam" id="PF01757">
    <property type="entry name" value="Acyl_transf_3"/>
    <property type="match status" value="1"/>
</dbReference>
<feature type="transmembrane region" description="Helical" evidence="1">
    <location>
        <begin position="155"/>
        <end position="173"/>
    </location>
</feature>
<organism evidence="3 4">
    <name type="scientific">Aromia moschata</name>
    <dbReference type="NCBI Taxonomy" id="1265417"/>
    <lineage>
        <taxon>Eukaryota</taxon>
        <taxon>Metazoa</taxon>
        <taxon>Ecdysozoa</taxon>
        <taxon>Arthropoda</taxon>
        <taxon>Hexapoda</taxon>
        <taxon>Insecta</taxon>
        <taxon>Pterygota</taxon>
        <taxon>Neoptera</taxon>
        <taxon>Endopterygota</taxon>
        <taxon>Coleoptera</taxon>
        <taxon>Polyphaga</taxon>
        <taxon>Cucujiformia</taxon>
        <taxon>Chrysomeloidea</taxon>
        <taxon>Cerambycidae</taxon>
        <taxon>Cerambycinae</taxon>
        <taxon>Callichromatini</taxon>
        <taxon>Aromia</taxon>
    </lineage>
</organism>
<dbReference type="InterPro" id="IPR052728">
    <property type="entry name" value="O2_lipid_transport_reg"/>
</dbReference>
<protein>
    <recommendedName>
        <fullName evidence="2">Acyltransferase 3 domain-containing protein</fullName>
    </recommendedName>
</protein>
<gene>
    <name evidence="3" type="ORF">NQ318_013433</name>
</gene>
<dbReference type="PANTHER" id="PTHR11161">
    <property type="entry name" value="O-ACYLTRANSFERASE"/>
    <property type="match status" value="1"/>
</dbReference>
<feature type="transmembrane region" description="Helical" evidence="1">
    <location>
        <begin position="297"/>
        <end position="320"/>
    </location>
</feature>
<proteinExistence type="predicted"/>
<feature type="transmembrane region" description="Helical" evidence="1">
    <location>
        <begin position="326"/>
        <end position="347"/>
    </location>
</feature>
<feature type="transmembrane region" description="Helical" evidence="1">
    <location>
        <begin position="119"/>
        <end position="143"/>
    </location>
</feature>
<evidence type="ECO:0000259" key="2">
    <source>
        <dbReference type="Pfam" id="PF01757"/>
    </source>
</evidence>
<sequence>MARIISFVLHQYSSFRRRHVFLYVWILMGYQYLKQKPKPWKAHVRTVPYMYIHRLLRLTPSLVVFFFFIITVFRLMGTGPMWNEYTNIVIDSCKEYWWSYMLYIQNYYNWDDMCMVPTWYIAADMQMFILSPLIAIPVAVALSNSSRFKATMKRLFVLNVFFTLLPLTIKLAVPEYKNTYDTHSRLINYFLGFMLATFMRTRQDRPFLYMVKSKHIDRTNLILWIIVLCGMLATVIGFQYIILEDDATNTNIYHSFMRPAWCIGLSWIVYSSHHGYGGFVSWLLCRPTFQVLGKLTYSMYLLHSMVLVYFICTVRTQYYFSDYNAFYMFCGHYVVTVIVSFFWTLAFESPVLIIEKLMFGGGKKKREDKTGIENDNNVNIVNNVNSDNNVNIDNNVNKELEPNGRVESENKRYVAC</sequence>
<dbReference type="AlphaFoldDB" id="A0AAV8YR19"/>
<keyword evidence="1" id="KW-0812">Transmembrane</keyword>